<dbReference type="GO" id="GO:0009002">
    <property type="term" value="F:serine-type D-Ala-D-Ala carboxypeptidase activity"/>
    <property type="evidence" value="ECO:0007669"/>
    <property type="project" value="InterPro"/>
</dbReference>
<keyword evidence="5" id="KW-0573">Peptidoglycan synthesis</keyword>
<feature type="region of interest" description="Disordered" evidence="10">
    <location>
        <begin position="28"/>
        <end position="68"/>
    </location>
</feature>
<dbReference type="InterPro" id="IPR018044">
    <property type="entry name" value="Peptidase_S11"/>
</dbReference>
<dbReference type="GO" id="GO:0008360">
    <property type="term" value="P:regulation of cell shape"/>
    <property type="evidence" value="ECO:0007669"/>
    <property type="project" value="UniProtKB-KW"/>
</dbReference>
<dbReference type="Proteomes" id="UP000006465">
    <property type="component" value="Chromosome"/>
</dbReference>
<feature type="domain" description="Peptidase S11 D-alanyl-D-alanine carboxypeptidase A N-terminal" evidence="13">
    <location>
        <begin position="87"/>
        <end position="310"/>
    </location>
</feature>
<evidence type="ECO:0000256" key="5">
    <source>
        <dbReference type="ARBA" id="ARBA00022984"/>
    </source>
</evidence>
<comment type="similarity">
    <text evidence="1 9">Belongs to the peptidase S11 family.</text>
</comment>
<evidence type="ECO:0000256" key="8">
    <source>
        <dbReference type="PIRSR" id="PIRSR618044-2"/>
    </source>
</evidence>
<dbReference type="AlphaFoldDB" id="A0AAU8PJN4"/>
<sequence>MKVSSTIAALTASSFTLAFVLTPAALADPTPRSSAPNTNNCEYALTPPPAETTSEQLKPGQTSPTPRPTVINEYRGGCGVTKAKGFNEPANTASAWMVFDLDNGDVIATKDPHGRYRPASVIKALLALVALDELNLKAKVKITAEDANQEGSAVGYVDGVEYTNEQLLYGLLLNSGNDAAHALAQRLGGDNKTLEKVNALAHSLGTVDTYAASYSGLDAPGMSTSAHDLALIYSHAWKNPTFAKMVATEHIELPGNAATPTFQVWNDNGLFLNDEHGIGGKTGYTDDAHHTFVGAKNIDGRRLAAVILDTTVEQGRPWQQAQKLIDAAYAVPRGEKVGNLKETSIPSQPSPSELPTPPTPEEGDAPSRDRNHAPVLVIGGATLGLIVLGILTWFLGRKKHDKKA</sequence>
<keyword evidence="2 12" id="KW-0732">Signal</keyword>
<keyword evidence="11" id="KW-0472">Membrane</keyword>
<organism evidence="14 15">
    <name type="scientific">Corynebacterium pseudotuberculosis 258</name>
    <dbReference type="NCBI Taxonomy" id="1168865"/>
    <lineage>
        <taxon>Bacteria</taxon>
        <taxon>Bacillati</taxon>
        <taxon>Actinomycetota</taxon>
        <taxon>Actinomycetes</taxon>
        <taxon>Mycobacteriales</taxon>
        <taxon>Corynebacteriaceae</taxon>
        <taxon>Corynebacterium</taxon>
    </lineage>
</organism>
<protein>
    <submittedName>
        <fullName evidence="14">D-alanyl-D-alanine carboxypeptidase</fullName>
    </submittedName>
</protein>
<dbReference type="GO" id="GO:0071555">
    <property type="term" value="P:cell wall organization"/>
    <property type="evidence" value="ECO:0007669"/>
    <property type="project" value="UniProtKB-KW"/>
</dbReference>
<evidence type="ECO:0000256" key="11">
    <source>
        <dbReference type="SAM" id="Phobius"/>
    </source>
</evidence>
<evidence type="ECO:0000256" key="7">
    <source>
        <dbReference type="PIRSR" id="PIRSR618044-1"/>
    </source>
</evidence>
<dbReference type="GO" id="GO:0006508">
    <property type="term" value="P:proteolysis"/>
    <property type="evidence" value="ECO:0007669"/>
    <property type="project" value="InterPro"/>
</dbReference>
<dbReference type="PANTHER" id="PTHR21581">
    <property type="entry name" value="D-ALANYL-D-ALANINE CARBOXYPEPTIDASE"/>
    <property type="match status" value="1"/>
</dbReference>
<evidence type="ECO:0000259" key="13">
    <source>
        <dbReference type="Pfam" id="PF00768"/>
    </source>
</evidence>
<proteinExistence type="inferred from homology"/>
<dbReference type="InterPro" id="IPR001967">
    <property type="entry name" value="Peptidase_S11_N"/>
</dbReference>
<feature type="compositionally biased region" description="Polar residues" evidence="10">
    <location>
        <begin position="31"/>
        <end position="41"/>
    </location>
</feature>
<feature type="compositionally biased region" description="Pro residues" evidence="10">
    <location>
        <begin position="348"/>
        <end position="360"/>
    </location>
</feature>
<dbReference type="KEGG" id="coe:CP258_02500"/>
<reference evidence="14 15" key="1">
    <citation type="journal article" date="2013" name="J. Biotechnol.">
        <title>Genome sequence of Corynebacterium pseudotuberculosis biovar equi strain 258 and prediction of antigenic targets to improve biotechnological vaccine production.</title>
        <authorList>
            <person name="Soares S.C."/>
            <person name="Trost E."/>
            <person name="Ramos R.T."/>
            <person name="Carneiro A.R."/>
            <person name="Santos A.R."/>
            <person name="Pinto A.C."/>
            <person name="Barbosa E."/>
            <person name="Aburjaile F."/>
            <person name="Ali A."/>
            <person name="Diniz C.A."/>
            <person name="Hassan S.S."/>
            <person name="Fiaux K."/>
            <person name="Guimaraes L.C."/>
            <person name="Bakhtiar S.M."/>
            <person name="Pereira U."/>
            <person name="Almeida S.S."/>
            <person name="Abreu V.A."/>
            <person name="Rocha F.S."/>
            <person name="Dorella F.A."/>
            <person name="Miyoshi A."/>
            <person name="Silva A."/>
            <person name="Azevedo V."/>
            <person name="Tauch A."/>
        </authorList>
    </citation>
    <scope>NUCLEOTIDE SEQUENCE [LARGE SCALE GENOMIC DNA]</scope>
    <source>
        <strain evidence="14 15">258</strain>
    </source>
</reference>
<feature type="signal peptide" evidence="12">
    <location>
        <begin position="1"/>
        <end position="27"/>
    </location>
</feature>
<keyword evidence="11" id="KW-1133">Transmembrane helix</keyword>
<keyword evidence="6" id="KW-0961">Cell wall biogenesis/degradation</keyword>
<evidence type="ECO:0000256" key="9">
    <source>
        <dbReference type="RuleBase" id="RU004016"/>
    </source>
</evidence>
<feature type="binding site" evidence="8">
    <location>
        <position position="281"/>
    </location>
    <ligand>
        <name>substrate</name>
    </ligand>
</feature>
<feature type="compositionally biased region" description="Polar residues" evidence="10">
    <location>
        <begin position="51"/>
        <end position="64"/>
    </location>
</feature>
<evidence type="ECO:0000256" key="4">
    <source>
        <dbReference type="ARBA" id="ARBA00022960"/>
    </source>
</evidence>
<evidence type="ECO:0000256" key="2">
    <source>
        <dbReference type="ARBA" id="ARBA00022729"/>
    </source>
</evidence>
<evidence type="ECO:0000256" key="3">
    <source>
        <dbReference type="ARBA" id="ARBA00022801"/>
    </source>
</evidence>
<dbReference type="RefSeq" id="WP_014523086.1">
    <property type="nucleotide sequence ID" value="NC_017945.3"/>
</dbReference>
<feature type="transmembrane region" description="Helical" evidence="11">
    <location>
        <begin position="375"/>
        <end position="396"/>
    </location>
</feature>
<feature type="region of interest" description="Disordered" evidence="10">
    <location>
        <begin position="340"/>
        <end position="371"/>
    </location>
</feature>
<dbReference type="InterPro" id="IPR012338">
    <property type="entry name" value="Beta-lactam/transpept-like"/>
</dbReference>
<evidence type="ECO:0000256" key="12">
    <source>
        <dbReference type="SAM" id="SignalP"/>
    </source>
</evidence>
<accession>A0AAU8PJN4</accession>
<keyword evidence="3" id="KW-0378">Hydrolase</keyword>
<keyword evidence="14" id="KW-0645">Protease</keyword>
<dbReference type="Gene3D" id="3.40.710.10">
    <property type="entry name" value="DD-peptidase/beta-lactamase superfamily"/>
    <property type="match status" value="1"/>
</dbReference>
<name>A0AAU8PJN4_CORPS</name>
<evidence type="ECO:0000256" key="6">
    <source>
        <dbReference type="ARBA" id="ARBA00023316"/>
    </source>
</evidence>
<feature type="active site" description="Proton acceptor" evidence="7">
    <location>
        <position position="123"/>
    </location>
</feature>
<evidence type="ECO:0000256" key="10">
    <source>
        <dbReference type="SAM" id="MobiDB-lite"/>
    </source>
</evidence>
<evidence type="ECO:0000313" key="15">
    <source>
        <dbReference type="Proteomes" id="UP000006465"/>
    </source>
</evidence>
<evidence type="ECO:0000256" key="1">
    <source>
        <dbReference type="ARBA" id="ARBA00007164"/>
    </source>
</evidence>
<dbReference type="PANTHER" id="PTHR21581:SF33">
    <property type="entry name" value="D-ALANYL-D-ALANINE CARBOXYPEPTIDASE DACB"/>
    <property type="match status" value="1"/>
</dbReference>
<dbReference type="GO" id="GO:0009252">
    <property type="term" value="P:peptidoglycan biosynthetic process"/>
    <property type="evidence" value="ECO:0007669"/>
    <property type="project" value="UniProtKB-KW"/>
</dbReference>
<gene>
    <name evidence="14" type="ORF">CP258_02500</name>
</gene>
<dbReference type="Pfam" id="PF00768">
    <property type="entry name" value="Peptidase_S11"/>
    <property type="match status" value="1"/>
</dbReference>
<keyword evidence="14" id="KW-0121">Carboxypeptidase</keyword>
<keyword evidence="11" id="KW-0812">Transmembrane</keyword>
<dbReference type="SUPFAM" id="SSF56601">
    <property type="entry name" value="beta-lactamase/transpeptidase-like"/>
    <property type="match status" value="1"/>
</dbReference>
<feature type="active site" evidence="7">
    <location>
        <position position="175"/>
    </location>
</feature>
<dbReference type="PRINTS" id="PR00725">
    <property type="entry name" value="DADACBPTASE1"/>
</dbReference>
<keyword evidence="4" id="KW-0133">Cell shape</keyword>
<evidence type="ECO:0000313" key="14">
    <source>
        <dbReference type="EMBL" id="AFK16115.1"/>
    </source>
</evidence>
<dbReference type="EMBL" id="CP003540">
    <property type="protein sequence ID" value="AFK16115.1"/>
    <property type="molecule type" value="Genomic_DNA"/>
</dbReference>
<feature type="active site" description="Acyl-ester intermediate" evidence="7">
    <location>
        <position position="120"/>
    </location>
</feature>
<feature type="chain" id="PRO_5043571795" evidence="12">
    <location>
        <begin position="28"/>
        <end position="404"/>
    </location>
</feature>